<accession>A0ABM1A752</accession>
<feature type="domain" description="Alpha-N-acetylglucosaminidase C-terminal" evidence="1">
    <location>
        <begin position="1"/>
        <end position="129"/>
    </location>
</feature>
<dbReference type="PANTHER" id="PTHR12872">
    <property type="entry name" value="ALPHA-N-ACETYLGLUCOSAMINIDASE"/>
    <property type="match status" value="1"/>
</dbReference>
<dbReference type="Gene3D" id="1.20.120.670">
    <property type="entry name" value="N-acetyl-b-d-glucoasminidase"/>
    <property type="match status" value="1"/>
</dbReference>
<evidence type="ECO:0000259" key="1">
    <source>
        <dbReference type="Pfam" id="PF12972"/>
    </source>
</evidence>
<dbReference type="Pfam" id="PF12972">
    <property type="entry name" value="NAGLU_C"/>
    <property type="match status" value="1"/>
</dbReference>
<keyword evidence="2" id="KW-1185">Reference proteome</keyword>
<gene>
    <name evidence="3" type="primary">LOC106012776</name>
</gene>
<dbReference type="GeneID" id="106012776"/>
<evidence type="ECO:0000313" key="3">
    <source>
        <dbReference type="RefSeq" id="XP_012942158.2"/>
    </source>
</evidence>
<protein>
    <submittedName>
        <fullName evidence="3">Alpha-N-acetylglucosaminidase</fullName>
    </submittedName>
</protein>
<dbReference type="RefSeq" id="XP_012942158.2">
    <property type="nucleotide sequence ID" value="XM_013086704.2"/>
</dbReference>
<proteinExistence type="predicted"/>
<dbReference type="Proteomes" id="UP000694888">
    <property type="component" value="Unplaced"/>
</dbReference>
<dbReference type="InterPro" id="IPR024732">
    <property type="entry name" value="NAGLU_C"/>
</dbReference>
<evidence type="ECO:0000313" key="2">
    <source>
        <dbReference type="Proteomes" id="UP000694888"/>
    </source>
</evidence>
<name>A0ABM1A752_APLCA</name>
<organism evidence="2 3">
    <name type="scientific">Aplysia californica</name>
    <name type="common">California sea hare</name>
    <dbReference type="NCBI Taxonomy" id="6500"/>
    <lineage>
        <taxon>Eukaryota</taxon>
        <taxon>Metazoa</taxon>
        <taxon>Spiralia</taxon>
        <taxon>Lophotrochozoa</taxon>
        <taxon>Mollusca</taxon>
        <taxon>Gastropoda</taxon>
        <taxon>Heterobranchia</taxon>
        <taxon>Euthyneura</taxon>
        <taxon>Tectipleura</taxon>
        <taxon>Aplysiida</taxon>
        <taxon>Aplysioidea</taxon>
        <taxon>Aplysiidae</taxon>
        <taxon>Aplysia</taxon>
    </lineage>
</organism>
<reference evidence="3" key="1">
    <citation type="submission" date="2025-08" db="UniProtKB">
        <authorList>
            <consortium name="RefSeq"/>
        </authorList>
    </citation>
    <scope>IDENTIFICATION</scope>
</reference>
<dbReference type="PANTHER" id="PTHR12872:SF1">
    <property type="entry name" value="ALPHA-N-ACETYLGLUCOSAMINIDASE"/>
    <property type="match status" value="1"/>
</dbReference>
<sequence>MDQILSANDRFLVGRWIEDARSWGSDDSEKTLLEYNARNQITLWGPDGEIRDYASKQWAGVVAGYYKPRWEFYASWLVECIQNKTQFDPNAFAEQIMAQVESPWTKSTSPYPTEPQGNPVEISRALFSKYLPVLQHPFFDKLWQQAQSKGKSHTQPERLYRRRMKQF</sequence>
<dbReference type="InterPro" id="IPR007781">
    <property type="entry name" value="NAGLU"/>
</dbReference>